<protein>
    <recommendedName>
        <fullName evidence="3">Restriction endonuclease</fullName>
    </recommendedName>
</protein>
<dbReference type="AlphaFoldDB" id="A0A1G5R0W4"/>
<evidence type="ECO:0008006" key="3">
    <source>
        <dbReference type="Google" id="ProtNLM"/>
    </source>
</evidence>
<name>A0A1G5R0W4_9GAMM</name>
<proteinExistence type="predicted"/>
<evidence type="ECO:0000313" key="1">
    <source>
        <dbReference type="EMBL" id="SCZ67627.1"/>
    </source>
</evidence>
<accession>A0A1G5R0W4</accession>
<organism evidence="1 2">
    <name type="scientific">Thiohalomonas denitrificans</name>
    <dbReference type="NCBI Taxonomy" id="415747"/>
    <lineage>
        <taxon>Bacteria</taxon>
        <taxon>Pseudomonadati</taxon>
        <taxon>Pseudomonadota</taxon>
        <taxon>Gammaproteobacteria</taxon>
        <taxon>Thiohalomonadales</taxon>
        <taxon>Thiohalomonadaceae</taxon>
        <taxon>Thiohalomonas</taxon>
    </lineage>
</organism>
<dbReference type="OrthoDB" id="735874at2"/>
<dbReference type="Proteomes" id="UP000199648">
    <property type="component" value="Unassembled WGS sequence"/>
</dbReference>
<reference evidence="1 2" key="1">
    <citation type="submission" date="2016-10" db="EMBL/GenBank/DDBJ databases">
        <authorList>
            <person name="de Groot N.N."/>
        </authorList>
    </citation>
    <scope>NUCLEOTIDE SEQUENCE [LARGE SCALE GENOMIC DNA]</scope>
    <source>
        <strain evidence="1 2">HLD2</strain>
    </source>
</reference>
<dbReference type="EMBL" id="FMWD01000015">
    <property type="protein sequence ID" value="SCZ67627.1"/>
    <property type="molecule type" value="Genomic_DNA"/>
</dbReference>
<sequence>MLADTLKTLGPCLSTDLRDHLVAHHGLSPAAARQRVSRGAPQIKRLAHLPFARRARFLYHQDDYASPRYWEGLYAAIFATNGPYARALGAIQARGVVPFGHFLGACGSPIAQKKQLSARTVLDRMVAANVLVEQALPGLGPCVMTKNTYERHQQSLDELAAAARSRLIAESVLLDSVREWLRRLAMVSFNTVRTRGAEMPRVGTFAWDLTAPSYLTSVLTRLKDKGVKPGWVVCDVLLIENAQLEHVEPFLHKVRSLGALKNIGRTMFILLAQGYDAEAFKTLRSAGIMPATPKSLFGEDVADGFRELIQTLNEAAKGLVDPEKFDQLFSKLGKLEGAVGNMRGAFFELLVAEVVRKTAAGQVKLNKICTGADGNAEVDVYHLNEGITAQMIECKGIAPGTLVDDEEVGLWLTRRITRVRHHLQNLGWSGPRPRFELWTSGSLSAQARERVEKTRLANANKCEIVVVEGDTLRTVVKAVNDASLLKTFEHHFLPQAAA</sequence>
<keyword evidence="2" id="KW-1185">Reference proteome</keyword>
<dbReference type="RefSeq" id="WP_092999137.1">
    <property type="nucleotide sequence ID" value="NZ_FMWD01000015.1"/>
</dbReference>
<gene>
    <name evidence="1" type="ORF">SAMN03097708_03178</name>
</gene>
<evidence type="ECO:0000313" key="2">
    <source>
        <dbReference type="Proteomes" id="UP000199648"/>
    </source>
</evidence>